<name>A0A0L0C1X0_LUCCU</name>
<evidence type="ECO:0000256" key="3">
    <source>
        <dbReference type="ARBA" id="ARBA00022833"/>
    </source>
</evidence>
<protein>
    <recommendedName>
        <fullName evidence="5">BED-type domain-containing protein</fullName>
    </recommendedName>
</protein>
<evidence type="ECO:0000313" key="7">
    <source>
        <dbReference type="Proteomes" id="UP000037069"/>
    </source>
</evidence>
<dbReference type="GO" id="GO:0003677">
    <property type="term" value="F:DNA binding"/>
    <property type="evidence" value="ECO:0007669"/>
    <property type="project" value="InterPro"/>
</dbReference>
<dbReference type="Pfam" id="PF02892">
    <property type="entry name" value="zf-BED"/>
    <property type="match status" value="1"/>
</dbReference>
<evidence type="ECO:0000313" key="6">
    <source>
        <dbReference type="EMBL" id="KNC26310.1"/>
    </source>
</evidence>
<reference evidence="6 7" key="1">
    <citation type="journal article" date="2015" name="Nat. Commun.">
        <title>Lucilia cuprina genome unlocks parasitic fly biology to underpin future interventions.</title>
        <authorList>
            <person name="Anstead C.A."/>
            <person name="Korhonen P.K."/>
            <person name="Young N.D."/>
            <person name="Hall R.S."/>
            <person name="Jex A.R."/>
            <person name="Murali S.C."/>
            <person name="Hughes D.S."/>
            <person name="Lee S.F."/>
            <person name="Perry T."/>
            <person name="Stroehlein A.J."/>
            <person name="Ansell B.R."/>
            <person name="Breugelmans B."/>
            <person name="Hofmann A."/>
            <person name="Qu J."/>
            <person name="Dugan S."/>
            <person name="Lee S.L."/>
            <person name="Chao H."/>
            <person name="Dinh H."/>
            <person name="Han Y."/>
            <person name="Doddapaneni H.V."/>
            <person name="Worley K.C."/>
            <person name="Muzny D.M."/>
            <person name="Ioannidis P."/>
            <person name="Waterhouse R.M."/>
            <person name="Zdobnov E.M."/>
            <person name="James P.J."/>
            <person name="Bagnall N.H."/>
            <person name="Kotze A.C."/>
            <person name="Gibbs R.A."/>
            <person name="Richards S."/>
            <person name="Batterham P."/>
            <person name="Gasser R.B."/>
        </authorList>
    </citation>
    <scope>NUCLEOTIDE SEQUENCE [LARGE SCALE GENOMIC DNA]</scope>
    <source>
        <strain evidence="6 7">LS</strain>
        <tissue evidence="6">Full body</tissue>
    </source>
</reference>
<evidence type="ECO:0000256" key="4">
    <source>
        <dbReference type="SAM" id="Coils"/>
    </source>
</evidence>
<keyword evidence="7" id="KW-1185">Reference proteome</keyword>
<evidence type="ECO:0000256" key="1">
    <source>
        <dbReference type="ARBA" id="ARBA00022723"/>
    </source>
</evidence>
<dbReference type="OMA" id="IFRRSAC"/>
<dbReference type="OrthoDB" id="8015231at2759"/>
<keyword evidence="1" id="KW-0479">Metal-binding</keyword>
<dbReference type="EMBL" id="JRES01000996">
    <property type="protein sequence ID" value="KNC26310.1"/>
    <property type="molecule type" value="Genomic_DNA"/>
</dbReference>
<evidence type="ECO:0000259" key="5">
    <source>
        <dbReference type="Pfam" id="PF02892"/>
    </source>
</evidence>
<keyword evidence="4" id="KW-0175">Coiled coil</keyword>
<dbReference type="GO" id="GO:0008270">
    <property type="term" value="F:zinc ion binding"/>
    <property type="evidence" value="ECO:0007669"/>
    <property type="project" value="UniProtKB-KW"/>
</dbReference>
<proteinExistence type="predicted"/>
<feature type="domain" description="BED-type" evidence="5">
    <location>
        <begin position="123"/>
        <end position="153"/>
    </location>
</feature>
<sequence length="521" mass="59851">MEPSIKSEPCETLYCEQENENSLKMHNPQNLKRSYEDMVDSRNKQQYQINNFYGEANHVTHHIDIENGGFNQDYNMPEPNATTNAADGRPLKKYKRLEENVLFNPPFFKLVEKFILPSQKEAIAARCYSCGKIVKGNRGISSNFIKHMKRAHPEVNQIYENYKTHKIKVGQFPTLAQIQEAQNITSNIASGSDSNATYSNDETNQFNEVDNPLEAASAIYESSDENEEEKSCLESQLPVVNNNKQCVAQELPAKTLEMLQQMMEEKLQNYAQKKEYDQLNNKINVLIKSQPSNITGMDTAILELRTEVDNLKKECSVLRVALQQSQASKRQLQNELQTVERQLHERKLIIRNLTVKDPEQPLESVQKLLSNILNLEDIKILNCCVIPSTKSSANTGHKECLSLEFDSSQACKAILRQAHKLKDTGIFIETDISPFQRKRKNKLMVLRKELLRRKPDLKVLVRDTTLVVESKKFYWDDVEGLCHDGKYEAIELNGVDYLKELSGLDLREFINVLQNYNIQIS</sequence>
<organism evidence="6 7">
    <name type="scientific">Lucilia cuprina</name>
    <name type="common">Green bottle fly</name>
    <name type="synonym">Australian sheep blowfly</name>
    <dbReference type="NCBI Taxonomy" id="7375"/>
    <lineage>
        <taxon>Eukaryota</taxon>
        <taxon>Metazoa</taxon>
        <taxon>Ecdysozoa</taxon>
        <taxon>Arthropoda</taxon>
        <taxon>Hexapoda</taxon>
        <taxon>Insecta</taxon>
        <taxon>Pterygota</taxon>
        <taxon>Neoptera</taxon>
        <taxon>Endopterygota</taxon>
        <taxon>Diptera</taxon>
        <taxon>Brachycera</taxon>
        <taxon>Muscomorpha</taxon>
        <taxon>Oestroidea</taxon>
        <taxon>Calliphoridae</taxon>
        <taxon>Luciliinae</taxon>
        <taxon>Lucilia</taxon>
    </lineage>
</organism>
<gene>
    <name evidence="6" type="ORF">FF38_00840</name>
</gene>
<feature type="coiled-coil region" evidence="4">
    <location>
        <begin position="253"/>
        <end position="349"/>
    </location>
</feature>
<keyword evidence="2" id="KW-0863">Zinc-finger</keyword>
<keyword evidence="3" id="KW-0862">Zinc</keyword>
<dbReference type="InterPro" id="IPR003656">
    <property type="entry name" value="Znf_BED"/>
</dbReference>
<comment type="caution">
    <text evidence="6">The sequence shown here is derived from an EMBL/GenBank/DDBJ whole genome shotgun (WGS) entry which is preliminary data.</text>
</comment>
<evidence type="ECO:0000256" key="2">
    <source>
        <dbReference type="ARBA" id="ARBA00022771"/>
    </source>
</evidence>
<dbReference type="AlphaFoldDB" id="A0A0L0C1X0"/>
<dbReference type="Proteomes" id="UP000037069">
    <property type="component" value="Unassembled WGS sequence"/>
</dbReference>
<accession>A0A0L0C1X0</accession>